<evidence type="ECO:0000256" key="2">
    <source>
        <dbReference type="ARBA" id="ARBA00022679"/>
    </source>
</evidence>
<evidence type="ECO:0000256" key="3">
    <source>
        <dbReference type="ARBA" id="ARBA00022695"/>
    </source>
</evidence>
<dbReference type="Pfam" id="PF00078">
    <property type="entry name" value="RVT_1"/>
    <property type="match status" value="1"/>
</dbReference>
<feature type="domain" description="Reverse transcriptase" evidence="10">
    <location>
        <begin position="56"/>
        <end position="300"/>
    </location>
</feature>
<dbReference type="GO" id="GO:0003964">
    <property type="term" value="F:RNA-directed DNA polymerase activity"/>
    <property type="evidence" value="ECO:0007669"/>
    <property type="project" value="UniProtKB-KW"/>
</dbReference>
<dbReference type="EMBL" id="SHMQ01000020">
    <property type="protein sequence ID" value="RZV38329.1"/>
    <property type="molecule type" value="Genomic_DNA"/>
</dbReference>
<keyword evidence="2" id="KW-0808">Transferase</keyword>
<dbReference type="GO" id="GO:0051607">
    <property type="term" value="P:defense response to virus"/>
    <property type="evidence" value="ECO:0007669"/>
    <property type="project" value="UniProtKB-KW"/>
</dbReference>
<proteinExistence type="inferred from homology"/>
<keyword evidence="7" id="KW-0051">Antiviral defense</keyword>
<evidence type="ECO:0000256" key="6">
    <source>
        <dbReference type="ARBA" id="ARBA00022918"/>
    </source>
</evidence>
<dbReference type="EC" id="2.7.7.49" evidence="1"/>
<dbReference type="CDD" id="cd03487">
    <property type="entry name" value="RT_Bac_retron_II"/>
    <property type="match status" value="1"/>
</dbReference>
<sequence length="377" mass="43819">MEDWSTHQLKENAIIKLGSEKANDLQKYTTNLKIQSLPVIFTLNHLGIITNTEYSFLYKTVCREREYVNYRMFPIKKRSGGTRFIHAVSKKLSIVQTFINNIILQSQQPHNCSYAYHPSGGIKKCAAMHCNAKWLFQFDLADFFYRINEIDVYNIFQRMGYRKLLSFELARLCTTIRLPRQLQSMLKQFKSFSLDDYPFYNNDFIGVLPQGSPTSPMLSNLAAMELDEDLYVFALKNGFIYTRYADDLTFSAINLPQGMSIGKIRWQIIQIIRKNCFKENSNKIRIAGPGAKKIVLGLLVDGNQPRISKEMYKRIEKIFYYVNRFKFENTAKHLGFNSTFGLINHLLGLISYLKDVDSDRYGLFNKKFNELMLSLGC</sequence>
<gene>
    <name evidence="11" type="ORF">EVJ48_07195</name>
</gene>
<dbReference type="PANTHER" id="PTHR34047">
    <property type="entry name" value="NUCLEAR INTRON MATURASE 1, MITOCHONDRIAL-RELATED"/>
    <property type="match status" value="1"/>
</dbReference>
<dbReference type="InterPro" id="IPR000123">
    <property type="entry name" value="Reverse_transcriptase_msDNA"/>
</dbReference>
<evidence type="ECO:0000256" key="8">
    <source>
        <dbReference type="ARBA" id="ARBA00034120"/>
    </source>
</evidence>
<comment type="similarity">
    <text evidence="8">Belongs to the bacterial reverse transcriptase family.</text>
</comment>
<dbReference type="InterPro" id="IPR000477">
    <property type="entry name" value="RT_dom"/>
</dbReference>
<evidence type="ECO:0000256" key="9">
    <source>
        <dbReference type="ARBA" id="ARBA00048173"/>
    </source>
</evidence>
<protein>
    <recommendedName>
        <fullName evidence="1">RNA-directed DNA polymerase</fullName>
        <ecNumber evidence="1">2.7.7.49</ecNumber>
    </recommendedName>
</protein>
<evidence type="ECO:0000313" key="11">
    <source>
        <dbReference type="EMBL" id="RZV38329.1"/>
    </source>
</evidence>
<name>A0A520XAX8_9DELT</name>
<comment type="catalytic activity">
    <reaction evidence="9">
        <text>DNA(n) + a 2'-deoxyribonucleoside 5'-triphosphate = DNA(n+1) + diphosphate</text>
        <dbReference type="Rhea" id="RHEA:22508"/>
        <dbReference type="Rhea" id="RHEA-COMP:17339"/>
        <dbReference type="Rhea" id="RHEA-COMP:17340"/>
        <dbReference type="ChEBI" id="CHEBI:33019"/>
        <dbReference type="ChEBI" id="CHEBI:61560"/>
        <dbReference type="ChEBI" id="CHEBI:173112"/>
        <dbReference type="EC" id="2.7.7.49"/>
    </reaction>
</comment>
<dbReference type="Proteomes" id="UP000322454">
    <property type="component" value="Unassembled WGS sequence"/>
</dbReference>
<evidence type="ECO:0000313" key="12">
    <source>
        <dbReference type="Proteomes" id="UP000322454"/>
    </source>
</evidence>
<evidence type="ECO:0000259" key="10">
    <source>
        <dbReference type="PROSITE" id="PS50878"/>
    </source>
</evidence>
<dbReference type="PRINTS" id="PR00866">
    <property type="entry name" value="RNADNAPOLMS"/>
</dbReference>
<keyword evidence="5" id="KW-0460">Magnesium</keyword>
<keyword evidence="4" id="KW-0479">Metal-binding</keyword>
<evidence type="ECO:0000256" key="5">
    <source>
        <dbReference type="ARBA" id="ARBA00022842"/>
    </source>
</evidence>
<dbReference type="AlphaFoldDB" id="A0A520XAX8"/>
<evidence type="ECO:0000256" key="4">
    <source>
        <dbReference type="ARBA" id="ARBA00022723"/>
    </source>
</evidence>
<dbReference type="PANTHER" id="PTHR34047:SF7">
    <property type="entry name" value="RNA-DIRECTED DNA POLYMERASE"/>
    <property type="match status" value="1"/>
</dbReference>
<dbReference type="GO" id="GO:0003723">
    <property type="term" value="F:RNA binding"/>
    <property type="evidence" value="ECO:0007669"/>
    <property type="project" value="InterPro"/>
</dbReference>
<organism evidence="11 12">
    <name type="scientific">Candidatus Acidulodesulfobacterium acidiphilum</name>
    <dbReference type="NCBI Taxonomy" id="2597224"/>
    <lineage>
        <taxon>Bacteria</taxon>
        <taxon>Deltaproteobacteria</taxon>
        <taxon>Candidatus Acidulodesulfobacterales</taxon>
        <taxon>Candidatus Acidulodesulfobacterium</taxon>
    </lineage>
</organism>
<dbReference type="InterPro" id="IPR051083">
    <property type="entry name" value="GrpII_Intron_Splice-Mob/Def"/>
</dbReference>
<dbReference type="PROSITE" id="PS50878">
    <property type="entry name" value="RT_POL"/>
    <property type="match status" value="1"/>
</dbReference>
<dbReference type="InterPro" id="IPR043502">
    <property type="entry name" value="DNA/RNA_pol_sf"/>
</dbReference>
<comment type="caution">
    <text evidence="11">The sequence shown here is derived from an EMBL/GenBank/DDBJ whole genome shotgun (WGS) entry which is preliminary data.</text>
</comment>
<dbReference type="GO" id="GO:0046872">
    <property type="term" value="F:metal ion binding"/>
    <property type="evidence" value="ECO:0007669"/>
    <property type="project" value="UniProtKB-KW"/>
</dbReference>
<accession>A0A520XAX8</accession>
<reference evidence="11 12" key="1">
    <citation type="submission" date="2019-01" db="EMBL/GenBank/DDBJ databases">
        <title>Insights into ecological role of a new deltaproteobacterial order Candidatus Sinidesulfobacterales (Sva0485) by metagenomics and metatranscriptomics.</title>
        <authorList>
            <person name="Tan S."/>
            <person name="Liu J."/>
            <person name="Fang Y."/>
            <person name="Hedlund B."/>
            <person name="Lian Z.-H."/>
            <person name="Huang L.-Y."/>
            <person name="Li J.-T."/>
            <person name="Huang L.-N."/>
            <person name="Li W.-J."/>
            <person name="Jiang H.-C."/>
            <person name="Dong H.-L."/>
            <person name="Shu W.-S."/>
        </authorList>
    </citation>
    <scope>NUCLEOTIDE SEQUENCE [LARGE SCALE GENOMIC DNA]</scope>
    <source>
        <strain evidence="11">AP4</strain>
    </source>
</reference>
<evidence type="ECO:0000256" key="1">
    <source>
        <dbReference type="ARBA" id="ARBA00012493"/>
    </source>
</evidence>
<dbReference type="SUPFAM" id="SSF56672">
    <property type="entry name" value="DNA/RNA polymerases"/>
    <property type="match status" value="1"/>
</dbReference>
<keyword evidence="3" id="KW-0548">Nucleotidyltransferase</keyword>
<keyword evidence="6 11" id="KW-0695">RNA-directed DNA polymerase</keyword>
<evidence type="ECO:0000256" key="7">
    <source>
        <dbReference type="ARBA" id="ARBA00023118"/>
    </source>
</evidence>